<dbReference type="AlphaFoldDB" id="A0A8J2K5G2"/>
<evidence type="ECO:0000313" key="14">
    <source>
        <dbReference type="Proteomes" id="UP000708208"/>
    </source>
</evidence>
<dbReference type="GO" id="GO:0045116">
    <property type="term" value="P:protein neddylation"/>
    <property type="evidence" value="ECO:0007669"/>
    <property type="project" value="UniProtKB-UniRule"/>
</dbReference>
<dbReference type="InterPro" id="IPR014929">
    <property type="entry name" value="E2-binding"/>
</dbReference>
<keyword evidence="7 11" id="KW-0067">ATP-binding</keyword>
<evidence type="ECO:0000256" key="4">
    <source>
        <dbReference type="ARBA" id="ARBA00022598"/>
    </source>
</evidence>
<dbReference type="PROSITE" id="PS00865">
    <property type="entry name" value="UBIQUITIN_ACTIVAT_2"/>
    <property type="match status" value="1"/>
</dbReference>
<evidence type="ECO:0000313" key="13">
    <source>
        <dbReference type="EMBL" id="CAG7729939.1"/>
    </source>
</evidence>
<dbReference type="InterPro" id="IPR000594">
    <property type="entry name" value="ThiF_NAD_FAD-bd"/>
</dbReference>
<comment type="function">
    <text evidence="11">Catalytic subunit of the dimeric E1 enzyme, which activates NEDD8.</text>
</comment>
<evidence type="ECO:0000256" key="2">
    <source>
        <dbReference type="ARBA" id="ARBA00006310"/>
    </source>
</evidence>
<comment type="catalytic activity">
    <reaction evidence="9 11">
        <text>ATP + [NEDD8 protein] + [E1 NEDD8-activating enzyme]-L-cysteine = AMP + diphosphate + [E1 NEDD8-activating enzyme]-S-[NEDD8 protein]-yl-L-cysteine.</text>
        <dbReference type="EC" id="6.2.1.64"/>
    </reaction>
</comment>
<dbReference type="InterPro" id="IPR030468">
    <property type="entry name" value="Uba3_N"/>
</dbReference>
<name>A0A8J2K5G2_9HEXA</name>
<keyword evidence="14" id="KW-1185">Reference proteome</keyword>
<dbReference type="InterPro" id="IPR033127">
    <property type="entry name" value="UBQ-activ_enz_E1_Cys_AS"/>
</dbReference>
<accession>A0A8J2K5G2</accession>
<dbReference type="PANTHER" id="PTHR10953">
    <property type="entry name" value="UBIQUITIN-ACTIVATING ENZYME E1"/>
    <property type="match status" value="1"/>
</dbReference>
<dbReference type="InterPro" id="IPR045886">
    <property type="entry name" value="ThiF/MoeB/HesA"/>
</dbReference>
<reference evidence="13" key="1">
    <citation type="submission" date="2021-06" db="EMBL/GenBank/DDBJ databases">
        <authorList>
            <person name="Hodson N. C."/>
            <person name="Mongue J. A."/>
            <person name="Jaron S. K."/>
        </authorList>
    </citation>
    <scope>NUCLEOTIDE SEQUENCE</scope>
</reference>
<evidence type="ECO:0000256" key="5">
    <source>
        <dbReference type="ARBA" id="ARBA00022741"/>
    </source>
</evidence>
<comment type="caution">
    <text evidence="13">The sequence shown here is derived from an EMBL/GenBank/DDBJ whole genome shotgun (WGS) entry which is preliminary data.</text>
</comment>
<keyword evidence="4 11" id="KW-0436">Ligase</keyword>
<dbReference type="SMART" id="SM01181">
    <property type="entry name" value="E2_bind"/>
    <property type="match status" value="1"/>
</dbReference>
<keyword evidence="6 11" id="KW-0833">Ubl conjugation pathway</keyword>
<feature type="domain" description="E2 binding" evidence="12">
    <location>
        <begin position="377"/>
        <end position="462"/>
    </location>
</feature>
<comment type="pathway">
    <text evidence="1 11">Protein modification; protein neddylation.</text>
</comment>
<dbReference type="GO" id="GO:0005737">
    <property type="term" value="C:cytoplasm"/>
    <property type="evidence" value="ECO:0007669"/>
    <property type="project" value="TreeGrafter"/>
</dbReference>
<dbReference type="GO" id="GO:0005634">
    <property type="term" value="C:nucleus"/>
    <property type="evidence" value="ECO:0007669"/>
    <property type="project" value="TreeGrafter"/>
</dbReference>
<dbReference type="FunFam" id="1.10.10.520:FF:000001">
    <property type="entry name" value="NEDD8-activating enzyme E1 catalytic subunit"/>
    <property type="match status" value="1"/>
</dbReference>
<comment type="similarity">
    <text evidence="2 11">Belongs to the ubiquitin-activating E1 family. UBA3 subfamily.</text>
</comment>
<organism evidence="13 14">
    <name type="scientific">Allacma fusca</name>
    <dbReference type="NCBI Taxonomy" id="39272"/>
    <lineage>
        <taxon>Eukaryota</taxon>
        <taxon>Metazoa</taxon>
        <taxon>Ecdysozoa</taxon>
        <taxon>Arthropoda</taxon>
        <taxon>Hexapoda</taxon>
        <taxon>Collembola</taxon>
        <taxon>Symphypleona</taxon>
        <taxon>Sminthuridae</taxon>
        <taxon>Allacma</taxon>
    </lineage>
</organism>
<evidence type="ECO:0000256" key="3">
    <source>
        <dbReference type="ARBA" id="ARBA00015203"/>
    </source>
</evidence>
<evidence type="ECO:0000256" key="10">
    <source>
        <dbReference type="PROSITE-ProRule" id="PRU10132"/>
    </source>
</evidence>
<evidence type="ECO:0000256" key="11">
    <source>
        <dbReference type="RuleBase" id="RU368009"/>
    </source>
</evidence>
<proteinExistence type="inferred from homology"/>
<dbReference type="Pfam" id="PF08825">
    <property type="entry name" value="E2_bind"/>
    <property type="match status" value="1"/>
</dbReference>
<evidence type="ECO:0000256" key="6">
    <source>
        <dbReference type="ARBA" id="ARBA00022786"/>
    </source>
</evidence>
<dbReference type="EC" id="6.2.1.64" evidence="8 11"/>
<evidence type="ECO:0000256" key="8">
    <source>
        <dbReference type="ARBA" id="ARBA00023624"/>
    </source>
</evidence>
<evidence type="ECO:0000256" key="9">
    <source>
        <dbReference type="ARBA" id="ARBA00024626"/>
    </source>
</evidence>
<dbReference type="EMBL" id="CAJVCH010186689">
    <property type="protein sequence ID" value="CAG7729939.1"/>
    <property type="molecule type" value="Genomic_DNA"/>
</dbReference>
<dbReference type="PANTHER" id="PTHR10953:SF6">
    <property type="entry name" value="NEDD8-ACTIVATING ENZYME E1 CATALYTIC SUBUNIT"/>
    <property type="match status" value="1"/>
</dbReference>
<dbReference type="Proteomes" id="UP000708208">
    <property type="component" value="Unassembled WGS sequence"/>
</dbReference>
<evidence type="ECO:0000259" key="12">
    <source>
        <dbReference type="SMART" id="SM01181"/>
    </source>
</evidence>
<sequence>MEFEITAGVGGRILRLVMEVEGAQGTGTLDSGEFCSRDSNSNSKRWNHMRKILERPSPFTYHTFNPSYEYLTALQEYVRVLVVGAGGLGCELLKNLVLLGFRNVDIIDMDTIDISNLNRQFLFRPDDVGKSKAHCAAAFVNKRVEGANVIAHHCKIQDKDVDFYKQFHVVVCGLDSITARKWLNSLIVTLDVSEEDEKIPFVDGGTEGFKGNVRVIRTPETPCVECNLDLYPPQINFPMCTLASTPRLPEHCIEYVRLLLWEREKPFGETPIDGDCPQHISWIYEKAQERAAQFRIDGITYRLTQGVVKNIIPAVASTNAVIAAACSTEVLKLVTGCSRFMDNFMLFNDLDGIYTFTYSAERKKNCLACDRGEARQLFFSKNVTVQEVYNYLVESKDIQMKSPGIQGYNKEGVLKNLYMKNITTEENLKKSLHVDFEIPDGGEIQVADPTFAVAVSFKITYE</sequence>
<dbReference type="CDD" id="cd01488">
    <property type="entry name" value="Uba3_RUB"/>
    <property type="match status" value="1"/>
</dbReference>
<keyword evidence="5 11" id="KW-0547">Nucleotide-binding</keyword>
<protein>
    <recommendedName>
        <fullName evidence="3 11">NEDD8-activating enzyme E1 catalytic subunit</fullName>
        <ecNumber evidence="8 11">6.2.1.64</ecNumber>
    </recommendedName>
</protein>
<dbReference type="GO" id="GO:0019781">
    <property type="term" value="F:NEDD8 activating enzyme activity"/>
    <property type="evidence" value="ECO:0007669"/>
    <property type="project" value="UniProtKB-UniRule"/>
</dbReference>
<feature type="active site" description="Glycyl thioester intermediate" evidence="10">
    <location>
        <position position="240"/>
    </location>
</feature>
<dbReference type="Pfam" id="PF00899">
    <property type="entry name" value="ThiF"/>
    <property type="match status" value="1"/>
</dbReference>
<dbReference type="OrthoDB" id="5977743at2759"/>
<evidence type="ECO:0000256" key="1">
    <source>
        <dbReference type="ARBA" id="ARBA00005032"/>
    </source>
</evidence>
<gene>
    <name evidence="13" type="ORF">AFUS01_LOCUS18624</name>
</gene>
<evidence type="ECO:0000256" key="7">
    <source>
        <dbReference type="ARBA" id="ARBA00022840"/>
    </source>
</evidence>
<dbReference type="GO" id="GO:0005524">
    <property type="term" value="F:ATP binding"/>
    <property type="evidence" value="ECO:0007669"/>
    <property type="project" value="UniProtKB-UniRule"/>
</dbReference>